<keyword evidence="1" id="KW-0472">Membrane</keyword>
<dbReference type="Proteomes" id="UP000216024">
    <property type="component" value="Unassembled WGS sequence"/>
</dbReference>
<feature type="transmembrane region" description="Helical" evidence="1">
    <location>
        <begin position="45"/>
        <end position="63"/>
    </location>
</feature>
<name>A0A267MLP9_9FIRM</name>
<proteinExistence type="predicted"/>
<sequence length="87" mass="10534">MFQFMEVIFPMIFLGYFFYFFSFLYCLIPMLIQIVFSAFIEGKHIRKIAIMILFTQGIIIPIVEMNHDMIYNMIHYSKRLGFRNVVM</sequence>
<keyword evidence="3" id="KW-1185">Reference proteome</keyword>
<evidence type="ECO:0000313" key="2">
    <source>
        <dbReference type="EMBL" id="PAB60332.1"/>
    </source>
</evidence>
<evidence type="ECO:0000313" key="3">
    <source>
        <dbReference type="Proteomes" id="UP000216024"/>
    </source>
</evidence>
<comment type="caution">
    <text evidence="2">The sequence shown here is derived from an EMBL/GenBank/DDBJ whole genome shotgun (WGS) entry which is preliminary data.</text>
</comment>
<feature type="transmembrane region" description="Helical" evidence="1">
    <location>
        <begin position="12"/>
        <end position="39"/>
    </location>
</feature>
<accession>A0A267MLP9</accession>
<keyword evidence="1" id="KW-0812">Transmembrane</keyword>
<organism evidence="2 3">
    <name type="scientific">Anaeromicrobium sediminis</name>
    <dbReference type="NCBI Taxonomy" id="1478221"/>
    <lineage>
        <taxon>Bacteria</taxon>
        <taxon>Bacillati</taxon>
        <taxon>Bacillota</taxon>
        <taxon>Clostridia</taxon>
        <taxon>Peptostreptococcales</taxon>
        <taxon>Thermotaleaceae</taxon>
        <taxon>Anaeromicrobium</taxon>
    </lineage>
</organism>
<protein>
    <submittedName>
        <fullName evidence="2">Uncharacterized protein</fullName>
    </submittedName>
</protein>
<reference evidence="2 3" key="1">
    <citation type="submission" date="2017-06" db="EMBL/GenBank/DDBJ databases">
        <title>Draft genome sequence of anaerobic fermentative bacterium Anaeromicrobium sediminis DY2726D isolated from West Pacific Ocean sediments.</title>
        <authorList>
            <person name="Zeng X."/>
        </authorList>
    </citation>
    <scope>NUCLEOTIDE SEQUENCE [LARGE SCALE GENOMIC DNA]</scope>
    <source>
        <strain evidence="2 3">DY2726D</strain>
    </source>
</reference>
<gene>
    <name evidence="2" type="ORF">CCE28_05405</name>
</gene>
<keyword evidence="1" id="KW-1133">Transmembrane helix</keyword>
<dbReference type="AlphaFoldDB" id="A0A267MLP9"/>
<dbReference type="EMBL" id="NIBG01000003">
    <property type="protein sequence ID" value="PAB60332.1"/>
    <property type="molecule type" value="Genomic_DNA"/>
</dbReference>
<evidence type="ECO:0000256" key="1">
    <source>
        <dbReference type="SAM" id="Phobius"/>
    </source>
</evidence>